<dbReference type="InterPro" id="IPR025297">
    <property type="entry name" value="DUF4159"/>
</dbReference>
<name>A0A1I2KC12_9FLAO</name>
<dbReference type="Proteomes" id="UP000199116">
    <property type="component" value="Unassembled WGS sequence"/>
</dbReference>
<sequence>MLNLKKYLFLIIFLGCCQFLAAQEIALLKYNGGGDWYANPTSLPNLINFANNNIGTHLNAKPVTVTPENSDIFQYPFVHMTGHGNIVFNDKEAENLRNYLLSGGFLHIDDNYGMQQYLEKELKKIFPEETLEELPANHPIFNSAFNFPRGLPKIHEHDNKPPQALGIFDKNRLVLLFTVESDLGDGWESPEVHKDPEEVRLKALQMGANILKYVFEN</sequence>
<evidence type="ECO:0000313" key="3">
    <source>
        <dbReference type="EMBL" id="SFF63888.1"/>
    </source>
</evidence>
<evidence type="ECO:0000256" key="1">
    <source>
        <dbReference type="SAM" id="SignalP"/>
    </source>
</evidence>
<dbReference type="EMBL" id="FOOH01000002">
    <property type="protein sequence ID" value="SFF63888.1"/>
    <property type="molecule type" value="Genomic_DNA"/>
</dbReference>
<dbReference type="RefSeq" id="WP_075326889.1">
    <property type="nucleotide sequence ID" value="NZ_FOOH01000002.1"/>
</dbReference>
<dbReference type="AlphaFoldDB" id="A0A1I2KC12"/>
<evidence type="ECO:0000259" key="2">
    <source>
        <dbReference type="Pfam" id="PF13709"/>
    </source>
</evidence>
<feature type="chain" id="PRO_5011509804" description="DUF4159 domain-containing protein" evidence="1">
    <location>
        <begin position="22"/>
        <end position="217"/>
    </location>
</feature>
<gene>
    <name evidence="3" type="ORF">SAMN04488033_102230</name>
</gene>
<accession>A0A1I2KC12</accession>
<evidence type="ECO:0000313" key="4">
    <source>
        <dbReference type="Proteomes" id="UP000199116"/>
    </source>
</evidence>
<organism evidence="3 4">
    <name type="scientific">Salegentibacter agarivorans</name>
    <dbReference type="NCBI Taxonomy" id="345907"/>
    <lineage>
        <taxon>Bacteria</taxon>
        <taxon>Pseudomonadati</taxon>
        <taxon>Bacteroidota</taxon>
        <taxon>Flavobacteriia</taxon>
        <taxon>Flavobacteriales</taxon>
        <taxon>Flavobacteriaceae</taxon>
        <taxon>Salegentibacter</taxon>
    </lineage>
</organism>
<dbReference type="Gene3D" id="3.40.50.12140">
    <property type="entry name" value="Domain of unknown function DUF4159"/>
    <property type="match status" value="1"/>
</dbReference>
<proteinExistence type="predicted"/>
<feature type="signal peptide" evidence="1">
    <location>
        <begin position="1"/>
        <end position="21"/>
    </location>
</feature>
<keyword evidence="4" id="KW-1185">Reference proteome</keyword>
<reference evidence="4" key="1">
    <citation type="submission" date="2016-10" db="EMBL/GenBank/DDBJ databases">
        <authorList>
            <person name="Varghese N."/>
            <person name="Submissions S."/>
        </authorList>
    </citation>
    <scope>NUCLEOTIDE SEQUENCE [LARGE SCALE GENOMIC DNA]</scope>
    <source>
        <strain evidence="4">DSM 23515</strain>
    </source>
</reference>
<protein>
    <recommendedName>
        <fullName evidence="2">DUF4159 domain-containing protein</fullName>
    </recommendedName>
</protein>
<dbReference type="Pfam" id="PF13709">
    <property type="entry name" value="DUF4159"/>
    <property type="match status" value="1"/>
</dbReference>
<keyword evidence="1" id="KW-0732">Signal</keyword>
<feature type="domain" description="DUF4159" evidence="2">
    <location>
        <begin position="25"/>
        <end position="215"/>
    </location>
</feature>